<dbReference type="PANTHER" id="PTHR42749:SF1">
    <property type="entry name" value="CELL SHAPE-DETERMINING PROTEIN MREB"/>
    <property type="match status" value="1"/>
</dbReference>
<comment type="function">
    <text evidence="6">Forms membrane-associated dynamic filaments that are essential for cell shape determination. Acts by regulating cell wall synthesis and cell elongation, and thus cell shape. A feedback loop between cell geometry and MreB localization may maintain elongated cell shape by targeting cell wall growth to regions of negative cell wall curvature.</text>
</comment>
<comment type="subcellular location">
    <subcellularLocation>
        <location evidence="6">Cytoplasm</location>
    </subcellularLocation>
    <text evidence="6">Membrane-associated.</text>
</comment>
<dbReference type="Proteomes" id="UP000330807">
    <property type="component" value="Unassembled WGS sequence"/>
</dbReference>
<accession>A0A173XS78</accession>
<dbReference type="AlphaFoldDB" id="A0A173XS78"/>
<evidence type="ECO:0000256" key="6">
    <source>
        <dbReference type="HAMAP-Rule" id="MF_02207"/>
    </source>
</evidence>
<dbReference type="EMBL" id="CABWIH010000019">
    <property type="protein sequence ID" value="VWL86827.1"/>
    <property type="molecule type" value="Genomic_DNA"/>
</dbReference>
<organism evidence="7 13">
    <name type="scientific">Collinsella aerofaciens</name>
    <dbReference type="NCBI Taxonomy" id="74426"/>
    <lineage>
        <taxon>Bacteria</taxon>
        <taxon>Bacillati</taxon>
        <taxon>Actinomycetota</taxon>
        <taxon>Coriobacteriia</taxon>
        <taxon>Coriobacteriales</taxon>
        <taxon>Coriobacteriaceae</taxon>
        <taxon>Collinsella</taxon>
    </lineage>
</organism>
<evidence type="ECO:0000313" key="13">
    <source>
        <dbReference type="Proteomes" id="UP000095468"/>
    </source>
</evidence>
<dbReference type="Gene3D" id="3.30.420.40">
    <property type="match status" value="3"/>
</dbReference>
<dbReference type="InterPro" id="IPR043129">
    <property type="entry name" value="ATPase_NBD"/>
</dbReference>
<keyword evidence="2 6" id="KW-0547">Nucleotide-binding</keyword>
<dbReference type="PRINTS" id="PR01652">
    <property type="entry name" value="SHAPEPROTEIN"/>
</dbReference>
<dbReference type="PaxDb" id="74426-ERS852399_00659"/>
<dbReference type="NCBIfam" id="NF010539">
    <property type="entry name" value="PRK13927.1"/>
    <property type="match status" value="1"/>
</dbReference>
<dbReference type="EMBL" id="CABWIE010000004">
    <property type="protein sequence ID" value="VWL88315.1"/>
    <property type="molecule type" value="Genomic_DNA"/>
</dbReference>
<dbReference type="Proteomes" id="UP000095468">
    <property type="component" value="Unassembled WGS sequence"/>
</dbReference>
<sequence length="347" mass="37042">MFSLMDMFFGSYAGDLAIDLGTANTLVSVRGKGIVIREPSVVAIDKNDERILAVGIEAKRMLGRTPGNIVAVRPLKDGVIADFDVTEAMLRYFIDKASEKRYPWTPRPRVVVCVPSGVTSVEKRAVFEATIQAGARQAYLIEEPMAAAIGADLPVEEPTGSMVIDIGGGTTEVAVIAMGGIVVSQSIRIAGDEFDQAILTHVRDAYNLAIGERTAEDIKIKVGSAVPLKDELDVEVNGRDVITGLPKTVRIESEEIRRALNKPLDEMAKAVKDALDATPPDLASDLMYYGILLTGGGALLRGLDVRLRDETGVSVNVSPTALDNVVNGCARVLEANAFDGGFVQTNA</sequence>
<dbReference type="Pfam" id="PF06723">
    <property type="entry name" value="MreB_Mbl"/>
    <property type="match status" value="1"/>
</dbReference>
<dbReference type="CDD" id="cd10225">
    <property type="entry name" value="ASKHA_NBD_MreB-like"/>
    <property type="match status" value="1"/>
</dbReference>
<dbReference type="InterPro" id="IPR056546">
    <property type="entry name" value="MreB_MamK-like"/>
</dbReference>
<feature type="binding site" evidence="6">
    <location>
        <begin position="168"/>
        <end position="170"/>
    </location>
    <ligand>
        <name>ATP</name>
        <dbReference type="ChEBI" id="CHEBI:30616"/>
    </ligand>
</feature>
<evidence type="ECO:0000256" key="3">
    <source>
        <dbReference type="ARBA" id="ARBA00022840"/>
    </source>
</evidence>
<protein>
    <recommendedName>
        <fullName evidence="6">Cell shape-determining protein MreB</fullName>
    </recommendedName>
</protein>
<reference evidence="14 15" key="2">
    <citation type="submission" date="2019-10" db="EMBL/GenBank/DDBJ databases">
        <authorList>
            <person name="Wolf R A."/>
        </authorList>
    </citation>
    <scope>NUCLEOTIDE SEQUENCE [LARGE SCALE GENOMIC DNA]</scope>
    <source>
        <strain evidence="9">Collinsella_aerofaciens_AK_138A</strain>
        <strain evidence="11">Collinsella_aerofaciens_DSM_13712</strain>
        <strain evidence="10">Collinsella_aerofaciens_MC2</strain>
    </source>
</reference>
<dbReference type="EMBL" id="CABWIF010000033">
    <property type="protein sequence ID" value="VWM00625.1"/>
    <property type="molecule type" value="Genomic_DNA"/>
</dbReference>
<dbReference type="SUPFAM" id="SSF53067">
    <property type="entry name" value="Actin-like ATPase domain"/>
    <property type="match status" value="2"/>
</dbReference>
<evidence type="ECO:0000313" key="15">
    <source>
        <dbReference type="Proteomes" id="UP000361836"/>
    </source>
</evidence>
<dbReference type="HAMAP" id="MF_02207">
    <property type="entry name" value="MreB"/>
    <property type="match status" value="1"/>
</dbReference>
<comment type="subunit">
    <text evidence="6">Forms polymers.</text>
</comment>
<evidence type="ECO:0000256" key="2">
    <source>
        <dbReference type="ARBA" id="ARBA00022741"/>
    </source>
</evidence>
<evidence type="ECO:0000256" key="5">
    <source>
        <dbReference type="ARBA" id="ARBA00023458"/>
    </source>
</evidence>
<feature type="binding site" evidence="6">
    <location>
        <begin position="296"/>
        <end position="299"/>
    </location>
    <ligand>
        <name>ATP</name>
        <dbReference type="ChEBI" id="CHEBI:30616"/>
    </ligand>
</feature>
<dbReference type="InterPro" id="IPR004753">
    <property type="entry name" value="MreB"/>
</dbReference>
<evidence type="ECO:0000313" key="12">
    <source>
        <dbReference type="Proteomes" id="UP000095454"/>
    </source>
</evidence>
<keyword evidence="4 6" id="KW-0133">Cell shape</keyword>
<evidence type="ECO:0000313" key="11">
    <source>
        <dbReference type="EMBL" id="VWM00625.1"/>
    </source>
</evidence>
<reference evidence="12 13" key="1">
    <citation type="submission" date="2015-09" db="EMBL/GenBank/DDBJ databases">
        <authorList>
            <consortium name="Pathogen Informatics"/>
        </authorList>
    </citation>
    <scope>NUCLEOTIDE SEQUENCE [LARGE SCALE GENOMIC DNA]</scope>
    <source>
        <strain evidence="7 13">2789STDY5608823</strain>
        <strain evidence="8 12">2789STDY5834902</strain>
    </source>
</reference>
<dbReference type="Proteomes" id="UP000361836">
    <property type="component" value="Unassembled WGS sequence"/>
</dbReference>
<gene>
    <name evidence="6 7" type="primary">mreB</name>
    <name evidence="11" type="ORF">CKJAJONC_00491</name>
    <name evidence="7" type="ORF">ERS852381_00024</name>
    <name evidence="8" type="ORF">ERS852514_00021</name>
    <name evidence="10" type="ORF">KCJAJFAP_01628</name>
    <name evidence="9" type="ORF">LMKDKBCB_00861</name>
</gene>
<evidence type="ECO:0000256" key="4">
    <source>
        <dbReference type="ARBA" id="ARBA00022960"/>
    </source>
</evidence>
<feature type="binding site" evidence="6">
    <location>
        <begin position="22"/>
        <end position="24"/>
    </location>
    <ligand>
        <name>ATP</name>
        <dbReference type="ChEBI" id="CHEBI:30616"/>
    </ligand>
</feature>
<proteinExistence type="inferred from homology"/>
<evidence type="ECO:0000313" key="9">
    <source>
        <dbReference type="EMBL" id="VWL86827.1"/>
    </source>
</evidence>
<dbReference type="GO" id="GO:0000902">
    <property type="term" value="P:cell morphogenesis"/>
    <property type="evidence" value="ECO:0007669"/>
    <property type="project" value="InterPro"/>
</dbReference>
<keyword evidence="3 6" id="KW-0067">ATP-binding</keyword>
<dbReference type="PANTHER" id="PTHR42749">
    <property type="entry name" value="CELL SHAPE-DETERMINING PROTEIN MREB"/>
    <property type="match status" value="1"/>
</dbReference>
<evidence type="ECO:0000313" key="10">
    <source>
        <dbReference type="EMBL" id="VWL88315.1"/>
    </source>
</evidence>
<dbReference type="EMBL" id="CYYP01000001">
    <property type="protein sequence ID" value="CUN34651.1"/>
    <property type="molecule type" value="Genomic_DNA"/>
</dbReference>
<keyword evidence="1 6" id="KW-0963">Cytoplasm</keyword>
<dbReference type="STRING" id="74426.ERS852399_00659"/>
<feature type="binding site" evidence="6">
    <location>
        <begin position="216"/>
        <end position="219"/>
    </location>
    <ligand>
        <name>ATP</name>
        <dbReference type="ChEBI" id="CHEBI:30616"/>
    </ligand>
</feature>
<dbReference type="NCBIfam" id="TIGR00904">
    <property type="entry name" value="mreB"/>
    <property type="match status" value="1"/>
</dbReference>
<name>A0A173XS78_9ACTN</name>
<evidence type="ECO:0000313" key="7">
    <source>
        <dbReference type="EMBL" id="CUN34651.1"/>
    </source>
</evidence>
<dbReference type="GO" id="GO:0008360">
    <property type="term" value="P:regulation of cell shape"/>
    <property type="evidence" value="ECO:0007669"/>
    <property type="project" value="UniProtKB-UniRule"/>
</dbReference>
<evidence type="ECO:0000256" key="1">
    <source>
        <dbReference type="ARBA" id="ARBA00022490"/>
    </source>
</evidence>
<dbReference type="Proteomes" id="UP000095454">
    <property type="component" value="Unassembled WGS sequence"/>
</dbReference>
<dbReference type="EMBL" id="CZAQ01000001">
    <property type="protein sequence ID" value="CUO77341.1"/>
    <property type="molecule type" value="Genomic_DNA"/>
</dbReference>
<evidence type="ECO:0000313" key="8">
    <source>
        <dbReference type="EMBL" id="CUO77341.1"/>
    </source>
</evidence>
<dbReference type="GO" id="GO:0005737">
    <property type="term" value="C:cytoplasm"/>
    <property type="evidence" value="ECO:0007669"/>
    <property type="project" value="UniProtKB-SubCell"/>
</dbReference>
<evidence type="ECO:0000313" key="14">
    <source>
        <dbReference type="Proteomes" id="UP000330807"/>
    </source>
</evidence>
<dbReference type="GO" id="GO:0005524">
    <property type="term" value="F:ATP binding"/>
    <property type="evidence" value="ECO:0007669"/>
    <property type="project" value="UniProtKB-KW"/>
</dbReference>
<comment type="similarity">
    <text evidence="5 6">Belongs to the FtsA/MreB family.</text>
</comment>
<keyword evidence="15" id="KW-1185">Reference proteome</keyword>
<dbReference type="Proteomes" id="UP000368032">
    <property type="component" value="Unassembled WGS sequence"/>
</dbReference>